<dbReference type="InterPro" id="IPR000524">
    <property type="entry name" value="Tscrpt_reg_HTH_GntR"/>
</dbReference>
<sequence length="123" mass="14188">MEFDRRSPVYEQLVNHFKEQIANNELKPGQELPSRREIAATYKINPNTAQRAFKEMEESGLIYTDGNSPSKITEDTELIKEVRIELLDSALDNFITVAMRLGLTYEDLNHVIAERFKEEKANA</sequence>
<dbReference type="Pfam" id="PF00392">
    <property type="entry name" value="GntR"/>
    <property type="match status" value="1"/>
</dbReference>
<dbReference type="GeneID" id="94553708"/>
<dbReference type="AlphaFoldDB" id="A0A6G7WJH6"/>
<name>A0A6G7WJH6_9LACT</name>
<keyword evidence="2" id="KW-0238">DNA-binding</keyword>
<proteinExistence type="predicted"/>
<dbReference type="GO" id="GO:0003677">
    <property type="term" value="F:DNA binding"/>
    <property type="evidence" value="ECO:0007669"/>
    <property type="project" value="UniProtKB-KW"/>
</dbReference>
<evidence type="ECO:0000256" key="3">
    <source>
        <dbReference type="ARBA" id="ARBA00023163"/>
    </source>
</evidence>
<dbReference type="Proteomes" id="UP000501830">
    <property type="component" value="Chromosome"/>
</dbReference>
<dbReference type="Gene3D" id="1.10.10.10">
    <property type="entry name" value="Winged helix-like DNA-binding domain superfamily/Winged helix DNA-binding domain"/>
    <property type="match status" value="1"/>
</dbReference>
<dbReference type="InterPro" id="IPR036390">
    <property type="entry name" value="WH_DNA-bd_sf"/>
</dbReference>
<dbReference type="PANTHER" id="PTHR38445">
    <property type="entry name" value="HTH-TYPE TRANSCRIPTIONAL REPRESSOR YTRA"/>
    <property type="match status" value="1"/>
</dbReference>
<dbReference type="EMBL" id="CP049889">
    <property type="protein sequence ID" value="QIK52430.1"/>
    <property type="molecule type" value="Genomic_DNA"/>
</dbReference>
<reference evidence="5 6" key="1">
    <citation type="journal article" date="2017" name="Int. J. Syst. Evol. Microbiol.">
        <title>Jeotgalibaca porci sp. nov. and Jeotgalibaca arthritidis sp. nov., isolated from pigs, and emended description of the genus Jeotgalibaca.</title>
        <authorList>
            <person name="Zamora L."/>
            <person name="Perez-Sancho M."/>
            <person name="Dominguez L."/>
            <person name="Fernandez-Garayzabal J.F."/>
            <person name="Vela A.I."/>
        </authorList>
    </citation>
    <scope>NUCLEOTIDE SEQUENCE [LARGE SCALE GENOMIC DNA]</scope>
    <source>
        <strain evidence="5 6">CCUG 69148</strain>
    </source>
</reference>
<evidence type="ECO:0000313" key="5">
    <source>
        <dbReference type="EMBL" id="QIK52430.1"/>
    </source>
</evidence>
<dbReference type="SMART" id="SM00345">
    <property type="entry name" value="HTH_GNTR"/>
    <property type="match status" value="1"/>
</dbReference>
<organism evidence="5 6">
    <name type="scientific">Jeotgalibaca porci</name>
    <dbReference type="NCBI Taxonomy" id="1868793"/>
    <lineage>
        <taxon>Bacteria</taxon>
        <taxon>Bacillati</taxon>
        <taxon>Bacillota</taxon>
        <taxon>Bacilli</taxon>
        <taxon>Lactobacillales</taxon>
        <taxon>Carnobacteriaceae</taxon>
        <taxon>Jeotgalibaca</taxon>
    </lineage>
</organism>
<evidence type="ECO:0000256" key="2">
    <source>
        <dbReference type="ARBA" id="ARBA00023125"/>
    </source>
</evidence>
<dbReference type="GO" id="GO:0003700">
    <property type="term" value="F:DNA-binding transcription factor activity"/>
    <property type="evidence" value="ECO:0007669"/>
    <property type="project" value="InterPro"/>
</dbReference>
<dbReference type="PROSITE" id="PS50949">
    <property type="entry name" value="HTH_GNTR"/>
    <property type="match status" value="1"/>
</dbReference>
<dbReference type="InterPro" id="IPR036388">
    <property type="entry name" value="WH-like_DNA-bd_sf"/>
</dbReference>
<dbReference type="PANTHER" id="PTHR38445:SF9">
    <property type="entry name" value="HTH-TYPE TRANSCRIPTIONAL REPRESSOR YTRA"/>
    <property type="match status" value="1"/>
</dbReference>
<protein>
    <submittedName>
        <fullName evidence="5">GntR family transcriptional regulator</fullName>
    </submittedName>
</protein>
<keyword evidence="1" id="KW-0805">Transcription regulation</keyword>
<evidence type="ECO:0000259" key="4">
    <source>
        <dbReference type="PROSITE" id="PS50949"/>
    </source>
</evidence>
<evidence type="ECO:0000313" key="6">
    <source>
        <dbReference type="Proteomes" id="UP000501830"/>
    </source>
</evidence>
<dbReference type="RefSeq" id="WP_166063458.1">
    <property type="nucleotide sequence ID" value="NZ_CP049889.1"/>
</dbReference>
<evidence type="ECO:0000256" key="1">
    <source>
        <dbReference type="ARBA" id="ARBA00023015"/>
    </source>
</evidence>
<dbReference type="KEGG" id="jpo:G7058_10465"/>
<feature type="domain" description="HTH gntR-type" evidence="4">
    <location>
        <begin position="7"/>
        <end position="75"/>
    </location>
</feature>
<accession>A0A6G7WJH6</accession>
<keyword evidence="6" id="KW-1185">Reference proteome</keyword>
<dbReference type="SUPFAM" id="SSF46785">
    <property type="entry name" value="Winged helix' DNA-binding domain"/>
    <property type="match status" value="1"/>
</dbReference>
<dbReference type="CDD" id="cd07377">
    <property type="entry name" value="WHTH_GntR"/>
    <property type="match status" value="1"/>
</dbReference>
<keyword evidence="3" id="KW-0804">Transcription</keyword>
<gene>
    <name evidence="5" type="ORF">G7058_10465</name>
</gene>